<dbReference type="EMBL" id="CP163441">
    <property type="protein sequence ID" value="XDQ42097.1"/>
    <property type="molecule type" value="Genomic_DNA"/>
</dbReference>
<accession>A0AB39QIB0</accession>
<dbReference type="Pfam" id="PF08007">
    <property type="entry name" value="JmjC_2"/>
    <property type="match status" value="1"/>
</dbReference>
<dbReference type="PROSITE" id="PS51184">
    <property type="entry name" value="JMJC"/>
    <property type="match status" value="1"/>
</dbReference>
<feature type="domain" description="JmjC" evidence="4">
    <location>
        <begin position="98"/>
        <end position="237"/>
    </location>
</feature>
<organism evidence="5">
    <name type="scientific">Streptomyces sp. R39</name>
    <dbReference type="NCBI Taxonomy" id="3238631"/>
    <lineage>
        <taxon>Bacteria</taxon>
        <taxon>Bacillati</taxon>
        <taxon>Actinomycetota</taxon>
        <taxon>Actinomycetes</taxon>
        <taxon>Kitasatosporales</taxon>
        <taxon>Streptomycetaceae</taxon>
        <taxon>Streptomyces</taxon>
    </lineage>
</organism>
<keyword evidence="2" id="KW-0479">Metal-binding</keyword>
<protein>
    <submittedName>
        <fullName evidence="5">Cupin domain-containing protein</fullName>
    </submittedName>
</protein>
<dbReference type="PANTHER" id="PTHR13096:SF8">
    <property type="entry name" value="RIBOSOMAL OXYGENASE 1"/>
    <property type="match status" value="1"/>
</dbReference>
<dbReference type="GO" id="GO:0046872">
    <property type="term" value="F:metal ion binding"/>
    <property type="evidence" value="ECO:0007669"/>
    <property type="project" value="UniProtKB-KW"/>
</dbReference>
<name>A0AB39QIB0_9ACTN</name>
<proteinExistence type="predicted"/>
<evidence type="ECO:0000256" key="2">
    <source>
        <dbReference type="ARBA" id="ARBA00022723"/>
    </source>
</evidence>
<dbReference type="InterPro" id="IPR039994">
    <property type="entry name" value="NO66-like"/>
</dbReference>
<evidence type="ECO:0000256" key="1">
    <source>
        <dbReference type="ARBA" id="ARBA00001954"/>
    </source>
</evidence>
<dbReference type="AlphaFoldDB" id="A0AB39QIB0"/>
<sequence length="306" mass="33599">MPAELPCWVGDVSTFFATYWRREPAVFDTAPNAPMDIRDVDAALAGGLLRTPHLEMTTADERIDAARYTTSREVLFQQVAGYADHERVLDLLKGGATLLLRNTEHWHRPTAALVSRMSEELERRVEAFFFVTPPGGRGLALHRDDADVLLLQVSGSKQWTVRGGPSRSDWRIGKVTEDAGPALLETTLTPGQVLYIPRGYAHSAVGRQGLSVHLSLTVREVSAPHLVHALQRLLVHGLRLPRRPLDDEALLAGAATLIDAARERIATVEPADLLRSARDAQRVQPLNDHDRADLTSYAAGLLCHGG</sequence>
<dbReference type="InterPro" id="IPR003347">
    <property type="entry name" value="JmjC_dom"/>
</dbReference>
<reference evidence="5" key="1">
    <citation type="submission" date="2024-07" db="EMBL/GenBank/DDBJ databases">
        <authorList>
            <person name="Yu S.T."/>
        </authorList>
    </citation>
    <scope>NUCLEOTIDE SEQUENCE</scope>
    <source>
        <strain evidence="5">R39</strain>
    </source>
</reference>
<dbReference type="RefSeq" id="WP_369221629.1">
    <property type="nucleotide sequence ID" value="NZ_CP163441.1"/>
</dbReference>
<comment type="cofactor">
    <cofactor evidence="1">
        <name>Fe(2+)</name>
        <dbReference type="ChEBI" id="CHEBI:29033"/>
    </cofactor>
</comment>
<dbReference type="Gene3D" id="2.60.120.650">
    <property type="entry name" value="Cupin"/>
    <property type="match status" value="1"/>
</dbReference>
<keyword evidence="3" id="KW-0408">Iron</keyword>
<evidence type="ECO:0000313" key="5">
    <source>
        <dbReference type="EMBL" id="XDQ42097.1"/>
    </source>
</evidence>
<dbReference type="PANTHER" id="PTHR13096">
    <property type="entry name" value="MINA53 MYC INDUCED NUCLEAR ANTIGEN"/>
    <property type="match status" value="1"/>
</dbReference>
<evidence type="ECO:0000259" key="4">
    <source>
        <dbReference type="PROSITE" id="PS51184"/>
    </source>
</evidence>
<gene>
    <name evidence="5" type="ORF">AB5J52_07395</name>
</gene>
<dbReference type="SUPFAM" id="SSF51197">
    <property type="entry name" value="Clavaminate synthase-like"/>
    <property type="match status" value="1"/>
</dbReference>
<evidence type="ECO:0000256" key="3">
    <source>
        <dbReference type="ARBA" id="ARBA00023004"/>
    </source>
</evidence>